<proteinExistence type="predicted"/>
<keyword evidence="2" id="KW-1185">Reference proteome</keyword>
<dbReference type="EMBL" id="BAAAVI010000018">
    <property type="protein sequence ID" value="GAA2869556.1"/>
    <property type="molecule type" value="Genomic_DNA"/>
</dbReference>
<organism evidence="1 2">
    <name type="scientific">Streptosporangium fragile</name>
    <dbReference type="NCBI Taxonomy" id="46186"/>
    <lineage>
        <taxon>Bacteria</taxon>
        <taxon>Bacillati</taxon>
        <taxon>Actinomycetota</taxon>
        <taxon>Actinomycetes</taxon>
        <taxon>Streptosporangiales</taxon>
        <taxon>Streptosporangiaceae</taxon>
        <taxon>Streptosporangium</taxon>
    </lineage>
</organism>
<gene>
    <name evidence="1" type="ORF">GCM10010517_29590</name>
</gene>
<evidence type="ECO:0000313" key="2">
    <source>
        <dbReference type="Proteomes" id="UP001500831"/>
    </source>
</evidence>
<comment type="caution">
    <text evidence="1">The sequence shown here is derived from an EMBL/GenBank/DDBJ whole genome shotgun (WGS) entry which is preliminary data.</text>
</comment>
<evidence type="ECO:0000313" key="1">
    <source>
        <dbReference type="EMBL" id="GAA2869556.1"/>
    </source>
</evidence>
<accession>A0ABN3VX68</accession>
<name>A0ABN3VX68_9ACTN</name>
<protein>
    <submittedName>
        <fullName evidence="1">Uncharacterized protein</fullName>
    </submittedName>
</protein>
<sequence>MAGIALGLLRLAGDLWVGKGWVLDGSGDRFGKQRALAVLSGSATLPTGAAELLGTDDLRGRDSCDRTHARQGG</sequence>
<dbReference type="Proteomes" id="UP001500831">
    <property type="component" value="Unassembled WGS sequence"/>
</dbReference>
<reference evidence="1 2" key="1">
    <citation type="journal article" date="2019" name="Int. J. Syst. Evol. Microbiol.">
        <title>The Global Catalogue of Microorganisms (GCM) 10K type strain sequencing project: providing services to taxonomists for standard genome sequencing and annotation.</title>
        <authorList>
            <consortium name="The Broad Institute Genomics Platform"/>
            <consortium name="The Broad Institute Genome Sequencing Center for Infectious Disease"/>
            <person name="Wu L."/>
            <person name="Ma J."/>
        </authorList>
    </citation>
    <scope>NUCLEOTIDE SEQUENCE [LARGE SCALE GENOMIC DNA]</scope>
    <source>
        <strain evidence="1 2">JCM 6242</strain>
    </source>
</reference>